<dbReference type="AlphaFoldDB" id="A0A0N4VGP1"/>
<dbReference type="Proteomes" id="UP000274131">
    <property type="component" value="Unassembled WGS sequence"/>
</dbReference>
<comment type="caution">
    <text evidence="1">Lacks conserved residue(s) required for the propagation of feature annotation.</text>
</comment>
<feature type="chain" id="PRO_5043123008" evidence="2">
    <location>
        <begin position="24"/>
        <end position="144"/>
    </location>
</feature>
<feature type="domain" description="ShKT" evidence="3">
    <location>
        <begin position="75"/>
        <end position="114"/>
    </location>
</feature>
<feature type="signal peptide" evidence="2">
    <location>
        <begin position="1"/>
        <end position="23"/>
    </location>
</feature>
<dbReference type="WBParaSite" id="EVEC_0000997301-mRNA-1">
    <property type="protein sequence ID" value="EVEC_0000997301-mRNA-1"/>
    <property type="gene ID" value="EVEC_0000997301"/>
</dbReference>
<evidence type="ECO:0000313" key="4">
    <source>
        <dbReference type="EMBL" id="VDD94586.1"/>
    </source>
</evidence>
<evidence type="ECO:0000313" key="5">
    <source>
        <dbReference type="Proteomes" id="UP000274131"/>
    </source>
</evidence>
<reference evidence="6" key="1">
    <citation type="submission" date="2017-02" db="UniProtKB">
        <authorList>
            <consortium name="WormBaseParasite"/>
        </authorList>
    </citation>
    <scope>IDENTIFICATION</scope>
</reference>
<evidence type="ECO:0000256" key="2">
    <source>
        <dbReference type="SAM" id="SignalP"/>
    </source>
</evidence>
<sequence length="144" mass="14984">MKILQVLIVANFLVLAVFTTAPANVLEDCTAQTPAANAGCTSLFPTPATDCTTKDQAVTKLCPFTCGNCAAYKSCSDTGVLNCKALVASSLCQSTIEAIRNMVTQNCPSSCGLCTSGNSGSNSDLCKDLDPAFCVAEKELQLKQ</sequence>
<name>A0A0N4VGP1_ENTVE</name>
<organism evidence="6">
    <name type="scientific">Enterobius vermicularis</name>
    <name type="common">Human pinworm</name>
    <dbReference type="NCBI Taxonomy" id="51028"/>
    <lineage>
        <taxon>Eukaryota</taxon>
        <taxon>Metazoa</taxon>
        <taxon>Ecdysozoa</taxon>
        <taxon>Nematoda</taxon>
        <taxon>Chromadorea</taxon>
        <taxon>Rhabditida</taxon>
        <taxon>Spirurina</taxon>
        <taxon>Oxyuridomorpha</taxon>
        <taxon>Oxyuroidea</taxon>
        <taxon>Oxyuridae</taxon>
        <taxon>Enterobius</taxon>
    </lineage>
</organism>
<keyword evidence="5" id="KW-1185">Reference proteome</keyword>
<evidence type="ECO:0000259" key="3">
    <source>
        <dbReference type="PROSITE" id="PS51670"/>
    </source>
</evidence>
<dbReference type="EMBL" id="UXUI01009971">
    <property type="protein sequence ID" value="VDD94586.1"/>
    <property type="molecule type" value="Genomic_DNA"/>
</dbReference>
<evidence type="ECO:0000256" key="1">
    <source>
        <dbReference type="PROSITE-ProRule" id="PRU01005"/>
    </source>
</evidence>
<keyword evidence="2" id="KW-0732">Signal</keyword>
<dbReference type="InterPro" id="IPR003582">
    <property type="entry name" value="ShKT_dom"/>
</dbReference>
<proteinExistence type="predicted"/>
<dbReference type="Pfam" id="PF01549">
    <property type="entry name" value="ShK"/>
    <property type="match status" value="2"/>
</dbReference>
<dbReference type="SMART" id="SM00254">
    <property type="entry name" value="ShKT"/>
    <property type="match status" value="1"/>
</dbReference>
<gene>
    <name evidence="4" type="ORF">EVEC_LOCUS9337</name>
</gene>
<evidence type="ECO:0000313" key="6">
    <source>
        <dbReference type="WBParaSite" id="EVEC_0000997301-mRNA-1"/>
    </source>
</evidence>
<dbReference type="Gene3D" id="1.10.10.1940">
    <property type="match status" value="1"/>
</dbReference>
<dbReference type="PROSITE" id="PS51670">
    <property type="entry name" value="SHKT"/>
    <property type="match status" value="1"/>
</dbReference>
<accession>A0A0N4VGP1</accession>
<protein>
    <submittedName>
        <fullName evidence="6">ShKT domain-containing protein</fullName>
    </submittedName>
</protein>
<reference evidence="4 5" key="2">
    <citation type="submission" date="2018-10" db="EMBL/GenBank/DDBJ databases">
        <authorList>
            <consortium name="Pathogen Informatics"/>
        </authorList>
    </citation>
    <scope>NUCLEOTIDE SEQUENCE [LARGE SCALE GENOMIC DNA]</scope>
</reference>